<organism evidence="1 2">
    <name type="scientific">Megamonas hypermegale</name>
    <dbReference type="NCBI Taxonomy" id="158847"/>
    <lineage>
        <taxon>Bacteria</taxon>
        <taxon>Bacillati</taxon>
        <taxon>Bacillota</taxon>
        <taxon>Negativicutes</taxon>
        <taxon>Selenomonadales</taxon>
        <taxon>Selenomonadaceae</taxon>
        <taxon>Megamonas</taxon>
    </lineage>
</organism>
<evidence type="ECO:0000313" key="1">
    <source>
        <dbReference type="EMBL" id="HJF85278.1"/>
    </source>
</evidence>
<dbReference type="RefSeq" id="WP_289547265.1">
    <property type="nucleotide sequence ID" value="NZ_CAKMHU010000004.1"/>
</dbReference>
<dbReference type="PANTHER" id="PTHR46658">
    <property type="entry name" value="CYS OR MET METABOLISM PYRIDOXAL-PHOSPHATE-DEPENDENT ENZYME"/>
    <property type="match status" value="1"/>
</dbReference>
<dbReference type="InterPro" id="IPR015421">
    <property type="entry name" value="PyrdxlP-dep_Trfase_major"/>
</dbReference>
<accession>A0A921HPN9</accession>
<dbReference type="PANTHER" id="PTHR46658:SF1">
    <property type="entry name" value="CYS OR MET METABOLISM PYRIDOXAL-PHOSPHATE-DEPENDENT ENZYME"/>
    <property type="match status" value="1"/>
</dbReference>
<comment type="caution">
    <text evidence="1">The sequence shown here is derived from an EMBL/GenBank/DDBJ whole genome shotgun (WGS) entry which is preliminary data.</text>
</comment>
<dbReference type="EMBL" id="DYVR01000176">
    <property type="protein sequence ID" value="HJF85278.1"/>
    <property type="molecule type" value="Genomic_DNA"/>
</dbReference>
<dbReference type="Gene3D" id="3.40.640.10">
    <property type="entry name" value="Type I PLP-dependent aspartate aminotransferase-like (Major domain)"/>
    <property type="match status" value="1"/>
</dbReference>
<dbReference type="Proteomes" id="UP000780768">
    <property type="component" value="Unassembled WGS sequence"/>
</dbReference>
<dbReference type="Gene3D" id="3.90.1150.60">
    <property type="entry name" value="Methioning gamme-lyase, C-terminal domain"/>
    <property type="match status" value="1"/>
</dbReference>
<dbReference type="InterPro" id="IPR009651">
    <property type="entry name" value="Met_g_lyase_put"/>
</dbReference>
<proteinExistence type="predicted"/>
<dbReference type="AlphaFoldDB" id="A0A921HPN9"/>
<reference evidence="1" key="2">
    <citation type="submission" date="2021-09" db="EMBL/GenBank/DDBJ databases">
        <authorList>
            <person name="Gilroy R."/>
        </authorList>
    </citation>
    <scope>NUCLEOTIDE SEQUENCE</scope>
    <source>
        <strain evidence="1">7318</strain>
    </source>
</reference>
<name>A0A921HPN9_9FIRM</name>
<dbReference type="SUPFAM" id="SSF53383">
    <property type="entry name" value="PLP-dependent transferases"/>
    <property type="match status" value="1"/>
</dbReference>
<sequence length="416" mass="45088">MAFSEKIVKLKQQALAKCKDYFARPDEIAEINTLKILDAMRKVKVSEAHFNTTSGYAYDDIGRGKLEELYAEVFKAEAALVRTQFVSGTHALATVLFGILRPGDELIYITGAPYDTMQTVIGYATDSPGSLKEFGILYDEVPLTAEGRVDFAAAKEKISAKTKMVVIQRSCGYMMRPTLSVDEIGEICRFVKDINPNCICYVDNCYGEFTDTKEPIEAGADIMAGSLIKNPGGGLAPTGGYIVGKKELVELSSYRMTAPGMGAELGASLSNNRLLFQGLFLAPHVVAQAVKSAIFAAALFDMMGFKTLPAPQTPRNDIIQAIELGTKEKLVAFCQGIQKYSPVDSYAAPEPWDMPGYEDQVIMAAGTFVQGASIELSADGPIREPFNVYLQGALTMEHSLIAIMGAAQAIEDLSNK</sequence>
<dbReference type="Pfam" id="PF06838">
    <property type="entry name" value="Met_gamma_lyase"/>
    <property type="match status" value="1"/>
</dbReference>
<gene>
    <name evidence="1" type="ORF">K8V65_06425</name>
</gene>
<reference evidence="1" key="1">
    <citation type="journal article" date="2021" name="PeerJ">
        <title>Extensive microbial diversity within the chicken gut microbiome revealed by metagenomics and culture.</title>
        <authorList>
            <person name="Gilroy R."/>
            <person name="Ravi A."/>
            <person name="Getino M."/>
            <person name="Pursley I."/>
            <person name="Horton D.L."/>
            <person name="Alikhan N.F."/>
            <person name="Baker D."/>
            <person name="Gharbi K."/>
            <person name="Hall N."/>
            <person name="Watson M."/>
            <person name="Adriaenssens E.M."/>
            <person name="Foster-Nyarko E."/>
            <person name="Jarju S."/>
            <person name="Secka A."/>
            <person name="Antonio M."/>
            <person name="Oren A."/>
            <person name="Chaudhuri R.R."/>
            <person name="La Ragione R."/>
            <person name="Hildebrand F."/>
            <person name="Pallen M.J."/>
        </authorList>
    </citation>
    <scope>NUCLEOTIDE SEQUENCE</scope>
    <source>
        <strain evidence="1">7318</strain>
    </source>
</reference>
<protein>
    <submittedName>
        <fullName evidence="1">Methionine gamma-lyase family protein</fullName>
    </submittedName>
</protein>
<evidence type="ECO:0000313" key="2">
    <source>
        <dbReference type="Proteomes" id="UP000780768"/>
    </source>
</evidence>
<dbReference type="InterPro" id="IPR015424">
    <property type="entry name" value="PyrdxlP-dep_Trfase"/>
</dbReference>